<accession>R5V8S7</accession>
<gene>
    <name evidence="1" type="ORF">BN536_01655</name>
</gene>
<proteinExistence type="predicted"/>
<evidence type="ECO:0000313" key="2">
    <source>
        <dbReference type="Proteomes" id="UP000018372"/>
    </source>
</evidence>
<dbReference type="EMBL" id="CBAT010000076">
    <property type="protein sequence ID" value="CCZ86805.1"/>
    <property type="molecule type" value="Genomic_DNA"/>
</dbReference>
<comment type="caution">
    <text evidence="1">The sequence shown here is derived from an EMBL/GenBank/DDBJ whole genome shotgun (WGS) entry which is preliminary data.</text>
</comment>
<organism evidence="1 2">
    <name type="scientific">Phocaeicola plebeius CAG:211</name>
    <dbReference type="NCBI Taxonomy" id="1263052"/>
    <lineage>
        <taxon>Bacteria</taxon>
        <taxon>Pseudomonadati</taxon>
        <taxon>Bacteroidota</taxon>
        <taxon>Bacteroidia</taxon>
        <taxon>Bacteroidales</taxon>
        <taxon>Bacteroidaceae</taxon>
        <taxon>Phocaeicola</taxon>
    </lineage>
</organism>
<sequence length="100" mass="11640">MLEHRMCLEHGTQCPCFLHAWHHPECMAENIPIFLVGIWIKAVLVLLGKKIQKSPHVFFMTKTAGFIDPEKFLEIKGNIFIYKFMKQPSQIVGIDIECRQ</sequence>
<protein>
    <submittedName>
        <fullName evidence="1">Uncharacterized protein</fullName>
    </submittedName>
</protein>
<reference evidence="1" key="1">
    <citation type="submission" date="2012-11" db="EMBL/GenBank/DDBJ databases">
        <title>Dependencies among metagenomic species, viruses, plasmids and units of genetic variation.</title>
        <authorList>
            <person name="Nielsen H.B."/>
            <person name="Almeida M."/>
            <person name="Juncker A.S."/>
            <person name="Rasmussen S."/>
            <person name="Li J."/>
            <person name="Sunagawa S."/>
            <person name="Plichta D."/>
            <person name="Gautier L."/>
            <person name="Le Chatelier E."/>
            <person name="Peletier E."/>
            <person name="Bonde I."/>
            <person name="Nielsen T."/>
            <person name="Manichanh C."/>
            <person name="Arumugam M."/>
            <person name="Batto J."/>
            <person name="Santos M.B.Q.D."/>
            <person name="Blom N."/>
            <person name="Borruel N."/>
            <person name="Burgdorf K.S."/>
            <person name="Boumezbeur F."/>
            <person name="Casellas F."/>
            <person name="Dore J."/>
            <person name="Guarner F."/>
            <person name="Hansen T."/>
            <person name="Hildebrand F."/>
            <person name="Kaas R.S."/>
            <person name="Kennedy S."/>
            <person name="Kristiansen K."/>
            <person name="Kultima J.R."/>
            <person name="Leonard P."/>
            <person name="Levenez F."/>
            <person name="Lund O."/>
            <person name="Moumen B."/>
            <person name="Le Paslier D."/>
            <person name="Pons N."/>
            <person name="Pedersen O."/>
            <person name="Prifti E."/>
            <person name="Qin J."/>
            <person name="Raes J."/>
            <person name="Tap J."/>
            <person name="Tims S."/>
            <person name="Ussery D.W."/>
            <person name="Yamada T."/>
            <person name="MetaHit consortium"/>
            <person name="Renault P."/>
            <person name="Sicheritz-Ponten T."/>
            <person name="Bork P."/>
            <person name="Wang J."/>
            <person name="Brunak S."/>
            <person name="Ehrlich S.D."/>
        </authorList>
    </citation>
    <scope>NUCLEOTIDE SEQUENCE [LARGE SCALE GENOMIC DNA]</scope>
</reference>
<dbReference type="AlphaFoldDB" id="R5V8S7"/>
<name>R5V8S7_9BACT</name>
<dbReference type="Proteomes" id="UP000018372">
    <property type="component" value="Unassembled WGS sequence"/>
</dbReference>
<evidence type="ECO:0000313" key="1">
    <source>
        <dbReference type="EMBL" id="CCZ86805.1"/>
    </source>
</evidence>